<keyword evidence="4" id="KW-1185">Reference proteome</keyword>
<feature type="chain" id="PRO_5035206741" evidence="1">
    <location>
        <begin position="26"/>
        <end position="843"/>
    </location>
</feature>
<dbReference type="RefSeq" id="WP_194027917.1">
    <property type="nucleotide sequence ID" value="NZ_JADEWZ010000003.1"/>
</dbReference>
<organism evidence="3 4">
    <name type="scientific">Lusitaniella coriacea LEGE 07157</name>
    <dbReference type="NCBI Taxonomy" id="945747"/>
    <lineage>
        <taxon>Bacteria</taxon>
        <taxon>Bacillati</taxon>
        <taxon>Cyanobacteriota</taxon>
        <taxon>Cyanophyceae</taxon>
        <taxon>Spirulinales</taxon>
        <taxon>Lusitaniellaceae</taxon>
        <taxon>Lusitaniella</taxon>
    </lineage>
</organism>
<feature type="domain" description="CHAT" evidence="2">
    <location>
        <begin position="572"/>
        <end position="841"/>
    </location>
</feature>
<dbReference type="Pfam" id="PF12770">
    <property type="entry name" value="CHAT"/>
    <property type="match status" value="1"/>
</dbReference>
<dbReference type="Gene3D" id="1.25.40.10">
    <property type="entry name" value="Tetratricopeptide repeat domain"/>
    <property type="match status" value="3"/>
</dbReference>
<sequence>MQKLTTAITLGVLGFGLAIAPPSLATEASRVERVSASDIATGNPLERGRQLYEAGRFAAAANAWENAAQGYETQGDRANQALSLSYLSLAHQELAQWEDAKDAIARSLNLLQNDSESIVLAQALNTQAQFLLATGQPQTALETWKRAQQRYEQAGDVSGALGSQINQAQALQSMGFYRRARNSLDSIAQQLDTMPDSALKASGFRSLGIALEAIGDLRTSWDMLKKSLTIDEAIGSKNDLSPTLLALGNVAQDYGATDAALDYFERAEQAALNPLERIEAQLNQFTLYVQVEQWSKAASLAAQLQRQLSELQPSRRTAYSTVNFANNLLAMNLQGQPIDRARLGELLANAVQQARAINDPRAEAYALNKWGALYLQNGQLNEAADLTEKSLAIAQTIQAADISAQSAWQLGRIQRQQGKKQPAIASYTQAVKALQSLRKDLVAIDRNIQFSFRESVEPIYRELVALLLDANPSQKNLAQARDLIEALQLAELDDFFRQACLDAQPRQIDQVDKNAAVIYPIILPDRIAVISSAPGQPIQYHATRISQAKAEKALRELLAALNPVSDNRERLRLSQQVYDWLIRPGETQGTFKETKTLVFVLDGLLRNIPMAALHDGEQYLIEKHGIALSPGLQLLEPRSLQREQLNAITAGISESRFGLSALPSVKSELKEIAELLPSSTLLNQEFTKAALAEQVANRPSNIIHLATHGQFSSRQEDTYLLTWEGRMNVRELSDLLQSREISQNAAIELLVLSACDTAAGDDRAVLGLAGFAVRSGARATVATLWPVKDRAAAKLVTEFYEALKQPGITKAEALRQAQLSLLNDESFSDPFFWSSFVIVGNWL</sequence>
<evidence type="ECO:0000259" key="2">
    <source>
        <dbReference type="Pfam" id="PF12770"/>
    </source>
</evidence>
<evidence type="ECO:0000313" key="4">
    <source>
        <dbReference type="Proteomes" id="UP000654482"/>
    </source>
</evidence>
<dbReference type="AlphaFoldDB" id="A0A8J7DUW4"/>
<dbReference type="InterPro" id="IPR024983">
    <property type="entry name" value="CHAT_dom"/>
</dbReference>
<dbReference type="PANTHER" id="PTHR10098:SF112">
    <property type="entry name" value="SLR0380 PROTEIN"/>
    <property type="match status" value="1"/>
</dbReference>
<dbReference type="Proteomes" id="UP000654482">
    <property type="component" value="Unassembled WGS sequence"/>
</dbReference>
<comment type="caution">
    <text evidence="3">The sequence shown here is derived from an EMBL/GenBank/DDBJ whole genome shotgun (WGS) entry which is preliminary data.</text>
</comment>
<evidence type="ECO:0000313" key="3">
    <source>
        <dbReference type="EMBL" id="MBE9114830.1"/>
    </source>
</evidence>
<evidence type="ECO:0000256" key="1">
    <source>
        <dbReference type="SAM" id="SignalP"/>
    </source>
</evidence>
<dbReference type="InterPro" id="IPR011990">
    <property type="entry name" value="TPR-like_helical_dom_sf"/>
</dbReference>
<dbReference type="EMBL" id="JADEWZ010000003">
    <property type="protein sequence ID" value="MBE9114830.1"/>
    <property type="molecule type" value="Genomic_DNA"/>
</dbReference>
<proteinExistence type="predicted"/>
<dbReference type="Pfam" id="PF13424">
    <property type="entry name" value="TPR_12"/>
    <property type="match status" value="1"/>
</dbReference>
<dbReference type="PANTHER" id="PTHR10098">
    <property type="entry name" value="RAPSYN-RELATED"/>
    <property type="match status" value="1"/>
</dbReference>
<name>A0A8J7DUW4_9CYAN</name>
<reference evidence="3" key="1">
    <citation type="submission" date="2020-10" db="EMBL/GenBank/DDBJ databases">
        <authorList>
            <person name="Castelo-Branco R."/>
            <person name="Eusebio N."/>
            <person name="Adriana R."/>
            <person name="Vieira A."/>
            <person name="Brugerolle De Fraissinette N."/>
            <person name="Rezende De Castro R."/>
            <person name="Schneider M.P."/>
            <person name="Vasconcelos V."/>
            <person name="Leao P.N."/>
        </authorList>
    </citation>
    <scope>NUCLEOTIDE SEQUENCE</scope>
    <source>
        <strain evidence="3">LEGE 07157</strain>
    </source>
</reference>
<feature type="signal peptide" evidence="1">
    <location>
        <begin position="1"/>
        <end position="25"/>
    </location>
</feature>
<keyword evidence="1" id="KW-0732">Signal</keyword>
<accession>A0A8J7DUW4</accession>
<dbReference type="SUPFAM" id="SSF48452">
    <property type="entry name" value="TPR-like"/>
    <property type="match status" value="2"/>
</dbReference>
<protein>
    <submittedName>
        <fullName evidence="3">CHAT domain-containing protein</fullName>
    </submittedName>
</protein>
<dbReference type="InterPro" id="IPR019734">
    <property type="entry name" value="TPR_rpt"/>
</dbReference>
<gene>
    <name evidence="3" type="ORF">IQ249_02865</name>
</gene>
<dbReference type="SMART" id="SM00028">
    <property type="entry name" value="TPR"/>
    <property type="match status" value="6"/>
</dbReference>